<proteinExistence type="predicted"/>
<evidence type="ECO:0000313" key="2">
    <source>
        <dbReference type="Proteomes" id="UP000603728"/>
    </source>
</evidence>
<name>A0ABS1KEZ3_9FLAO</name>
<comment type="caution">
    <text evidence="1">The sequence shown here is derived from an EMBL/GenBank/DDBJ whole genome shotgun (WGS) entry which is preliminary data.</text>
</comment>
<evidence type="ECO:0000313" key="1">
    <source>
        <dbReference type="EMBL" id="MBL0738056.1"/>
    </source>
</evidence>
<dbReference type="Proteomes" id="UP000603728">
    <property type="component" value="Unassembled WGS sequence"/>
</dbReference>
<gene>
    <name evidence="1" type="ORF">JI750_14235</name>
</gene>
<dbReference type="RefSeq" id="WP_202003178.1">
    <property type="nucleotide sequence ID" value="NZ_JAERSF010000003.1"/>
</dbReference>
<dbReference type="EMBL" id="JAERSF010000003">
    <property type="protein sequence ID" value="MBL0738056.1"/>
    <property type="molecule type" value="Genomic_DNA"/>
</dbReference>
<keyword evidence="2" id="KW-1185">Reference proteome</keyword>
<reference evidence="1 2" key="1">
    <citation type="submission" date="2021-01" db="EMBL/GenBank/DDBJ databases">
        <title>Genome seq and assembly of Flavobacterium sp. GN10.</title>
        <authorList>
            <person name="Chhetri G."/>
        </authorList>
    </citation>
    <scope>NUCLEOTIDE SEQUENCE [LARGE SCALE GENOMIC DNA]</scope>
    <source>
        <strain evidence="1 2">GN10</strain>
    </source>
</reference>
<sequence>MKPKHYIIVGFCLFVLVAALTNPGTEKHKEEVKLKMNVFLEKEIDKENTTSNDEMSKAGGILGDALAQSMVNILVDNIVSSSNYIVFSTTNVTIEGKNKTIGFGILGNVFLSSKIDEAIKQ</sequence>
<accession>A0ABS1KEZ3</accession>
<protein>
    <submittedName>
        <fullName evidence="1">DUF4359 domain-containing protein</fullName>
    </submittedName>
</protein>
<organism evidence="1 2">
    <name type="scientific">Flavobacterium tagetis</name>
    <dbReference type="NCBI Taxonomy" id="2801336"/>
    <lineage>
        <taxon>Bacteria</taxon>
        <taxon>Pseudomonadati</taxon>
        <taxon>Bacteroidota</taxon>
        <taxon>Flavobacteriia</taxon>
        <taxon>Flavobacteriales</taxon>
        <taxon>Flavobacteriaceae</taxon>
        <taxon>Flavobacterium</taxon>
    </lineage>
</organism>